<protein>
    <submittedName>
        <fullName evidence="1">Pyridoxamine 5'-phosphate oxidase family protein</fullName>
    </submittedName>
</protein>
<dbReference type="PANTHER" id="PTHR34071:SF2">
    <property type="entry name" value="FLAVIN-NUCLEOTIDE-BINDING PROTEIN"/>
    <property type="match status" value="1"/>
</dbReference>
<reference evidence="1" key="1">
    <citation type="submission" date="2021-02" db="EMBL/GenBank/DDBJ databases">
        <title>Infant gut strain persistence is associated with maternal origin, phylogeny, and functional potential including surface adhesion and iron acquisition.</title>
        <authorList>
            <person name="Lou Y.C."/>
        </authorList>
    </citation>
    <scope>NUCLEOTIDE SEQUENCE</scope>
    <source>
        <strain evidence="1">L3_101_000M1_dasL3_101_000M1_concoct_87</strain>
    </source>
</reference>
<dbReference type="InterPro" id="IPR012349">
    <property type="entry name" value="Split_barrel_FMN-bd"/>
</dbReference>
<organism evidence="1 2">
    <name type="scientific">Subdoligranulum variabile</name>
    <dbReference type="NCBI Taxonomy" id="214851"/>
    <lineage>
        <taxon>Bacteria</taxon>
        <taxon>Bacillati</taxon>
        <taxon>Bacillota</taxon>
        <taxon>Clostridia</taxon>
        <taxon>Eubacteriales</taxon>
        <taxon>Oscillospiraceae</taxon>
        <taxon>Subdoligranulum</taxon>
    </lineage>
</organism>
<proteinExistence type="predicted"/>
<evidence type="ECO:0000313" key="2">
    <source>
        <dbReference type="Proteomes" id="UP000759273"/>
    </source>
</evidence>
<comment type="caution">
    <text evidence="1">The sequence shown here is derived from an EMBL/GenBank/DDBJ whole genome shotgun (WGS) entry which is preliminary data.</text>
</comment>
<dbReference type="InterPro" id="IPR024747">
    <property type="entry name" value="Pyridox_Oxase-rel"/>
</dbReference>
<gene>
    <name evidence="1" type="ORF">KHY36_10920</name>
</gene>
<accession>A0A943DDU6</accession>
<name>A0A943DDU6_9FIRM</name>
<dbReference type="AlphaFoldDB" id="A0A943DDU6"/>
<evidence type="ECO:0000313" key="1">
    <source>
        <dbReference type="EMBL" id="MBS5333024.1"/>
    </source>
</evidence>
<dbReference type="SUPFAM" id="SSF50475">
    <property type="entry name" value="FMN-binding split barrel"/>
    <property type="match status" value="1"/>
</dbReference>
<sequence length="158" mass="17869">MFRTMRRFKQELTREECLAVLRSQPRGVLSLLGENGYPYGLPIDYWYNETDGKLYFHGAQEGHKIDAIRACDKASFCVHDEGQRVAGEWPLHFCSVIVFGRIAPVTDAALTETACRRLAEKFTDDAAYIDAEIAAARDRVLCLALTPEHMTGKRIKES</sequence>
<dbReference type="Proteomes" id="UP000759273">
    <property type="component" value="Unassembled WGS sequence"/>
</dbReference>
<dbReference type="Gene3D" id="2.30.110.10">
    <property type="entry name" value="Electron Transport, Fmn-binding Protein, Chain A"/>
    <property type="match status" value="1"/>
</dbReference>
<dbReference type="PANTHER" id="PTHR34071">
    <property type="entry name" value="5-NITROIMIDAZOLE ANTIBIOTICS RESISTANCE PROTEIN, NIMA-FAMILY-RELATED PROTEIN-RELATED"/>
    <property type="match status" value="1"/>
</dbReference>
<dbReference type="Pfam" id="PF12900">
    <property type="entry name" value="Pyridox_ox_2"/>
    <property type="match status" value="1"/>
</dbReference>
<dbReference type="EMBL" id="JAGZGG010000027">
    <property type="protein sequence ID" value="MBS5333024.1"/>
    <property type="molecule type" value="Genomic_DNA"/>
</dbReference>